<reference evidence="1 2" key="1">
    <citation type="journal article" date="2020" name="Microorganisms">
        <title>Osmotic Adaptation and Compatible Solute Biosynthesis of Phototrophic Bacteria as Revealed from Genome Analyses.</title>
        <authorList>
            <person name="Imhoff J.F."/>
            <person name="Rahn T."/>
            <person name="Kunzel S."/>
            <person name="Keller A."/>
            <person name="Neulinger S.C."/>
        </authorList>
    </citation>
    <scope>NUCLEOTIDE SEQUENCE [LARGE SCALE GENOMIC DNA]</scope>
    <source>
        <strain evidence="1 2">DSM 9895</strain>
    </source>
</reference>
<accession>A0ABS1DFB6</accession>
<dbReference type="Proteomes" id="UP001296873">
    <property type="component" value="Unassembled WGS sequence"/>
</dbReference>
<organism evidence="1 2">
    <name type="scientific">Rhodovibrio sodomensis</name>
    <dbReference type="NCBI Taxonomy" id="1088"/>
    <lineage>
        <taxon>Bacteria</taxon>
        <taxon>Pseudomonadati</taxon>
        <taxon>Pseudomonadota</taxon>
        <taxon>Alphaproteobacteria</taxon>
        <taxon>Rhodospirillales</taxon>
        <taxon>Rhodovibrionaceae</taxon>
        <taxon>Rhodovibrio</taxon>
    </lineage>
</organism>
<dbReference type="EMBL" id="NRRL01000017">
    <property type="protein sequence ID" value="MBK1668105.1"/>
    <property type="molecule type" value="Genomic_DNA"/>
</dbReference>
<gene>
    <name evidence="1" type="ORF">CKO28_08655</name>
</gene>
<name>A0ABS1DFB6_9PROT</name>
<proteinExistence type="predicted"/>
<protein>
    <submittedName>
        <fullName evidence="1">Uncharacterized protein</fullName>
    </submittedName>
</protein>
<keyword evidence="2" id="KW-1185">Reference proteome</keyword>
<comment type="caution">
    <text evidence="1">The sequence shown here is derived from an EMBL/GenBank/DDBJ whole genome shotgun (WGS) entry which is preliminary data.</text>
</comment>
<evidence type="ECO:0000313" key="2">
    <source>
        <dbReference type="Proteomes" id="UP001296873"/>
    </source>
</evidence>
<sequence>MLGPAALTACAPADPPEVALCKFALARAVPNPLADPNALVTQGIDTTTVDLVYRDAGAPTTATCTVTVTRFAVRLRALKIGDTPVPDPTLARIRANWASKEDAGKLYQL</sequence>
<evidence type="ECO:0000313" key="1">
    <source>
        <dbReference type="EMBL" id="MBK1668105.1"/>
    </source>
</evidence>